<evidence type="ECO:0000313" key="1">
    <source>
        <dbReference type="EMBL" id="GAH09178.1"/>
    </source>
</evidence>
<organism evidence="1">
    <name type="scientific">marine sediment metagenome</name>
    <dbReference type="NCBI Taxonomy" id="412755"/>
    <lineage>
        <taxon>unclassified sequences</taxon>
        <taxon>metagenomes</taxon>
        <taxon>ecological metagenomes</taxon>
    </lineage>
</organism>
<dbReference type="InterPro" id="IPR044908">
    <property type="entry name" value="NitrOD5-like_sf"/>
</dbReference>
<accession>X1EKK1</accession>
<protein>
    <submittedName>
        <fullName evidence="1">Uncharacterized protein</fullName>
    </submittedName>
</protein>
<feature type="non-terminal residue" evidence="1">
    <location>
        <position position="95"/>
    </location>
</feature>
<gene>
    <name evidence="1" type="ORF">S01H4_59533</name>
</gene>
<dbReference type="EMBL" id="BART01034928">
    <property type="protein sequence ID" value="GAH09178.1"/>
    <property type="molecule type" value="Genomic_DNA"/>
</dbReference>
<dbReference type="AlphaFoldDB" id="X1EKK1"/>
<sequence length="95" mass="10961">MEQSNRNTKEKKNGRPFTTNWYLYKTHFTPKIGGEKTTMGFEEVLLEAIDEGLSMLGESGKQAIYLHLGKSLKMNRQDIPYRIEEFADAIEKLFG</sequence>
<dbReference type="Gene3D" id="1.10.1200.200">
    <property type="entry name" value="Protein of unknown function DUF3227"/>
    <property type="match status" value="1"/>
</dbReference>
<proteinExistence type="predicted"/>
<comment type="caution">
    <text evidence="1">The sequence shown here is derived from an EMBL/GenBank/DDBJ whole genome shotgun (WGS) entry which is preliminary data.</text>
</comment>
<name>X1EKK1_9ZZZZ</name>
<reference evidence="1" key="1">
    <citation type="journal article" date="2014" name="Front. Microbiol.">
        <title>High frequency of phylogenetically diverse reductive dehalogenase-homologous genes in deep subseafloor sedimentary metagenomes.</title>
        <authorList>
            <person name="Kawai M."/>
            <person name="Futagami T."/>
            <person name="Toyoda A."/>
            <person name="Takaki Y."/>
            <person name="Nishi S."/>
            <person name="Hori S."/>
            <person name="Arai W."/>
            <person name="Tsubouchi T."/>
            <person name="Morono Y."/>
            <person name="Uchiyama I."/>
            <person name="Ito T."/>
            <person name="Fujiyama A."/>
            <person name="Inagaki F."/>
            <person name="Takami H."/>
        </authorList>
    </citation>
    <scope>NUCLEOTIDE SEQUENCE</scope>
    <source>
        <strain evidence="1">Expedition CK06-06</strain>
    </source>
</reference>